<feature type="chain" id="PRO_5037560438" description="Secreted protein" evidence="1">
    <location>
        <begin position="20"/>
        <end position="100"/>
    </location>
</feature>
<sequence length="100" mass="11386">MKWCVTQCVFILLGPVCDSCIIPLAFLHHVSCRMSFALWDFGDLIQVFTPLAYPRGQRNIAEQAAVGLPKQQQQQKSLGYHAVNILWCIVDIMYPNCLCR</sequence>
<dbReference type="EMBL" id="CM004466">
    <property type="protein sequence ID" value="OCT99449.1"/>
    <property type="molecule type" value="Genomic_DNA"/>
</dbReference>
<gene>
    <name evidence="2" type="ORF">XELAEV_18005230mg</name>
</gene>
<evidence type="ECO:0008006" key="4">
    <source>
        <dbReference type="Google" id="ProtNLM"/>
    </source>
</evidence>
<keyword evidence="1" id="KW-0732">Signal</keyword>
<dbReference type="AlphaFoldDB" id="A0A974DWI7"/>
<evidence type="ECO:0000313" key="2">
    <source>
        <dbReference type="EMBL" id="OCT99449.1"/>
    </source>
</evidence>
<reference evidence="3" key="1">
    <citation type="journal article" date="2016" name="Nature">
        <title>Genome evolution in the allotetraploid frog Xenopus laevis.</title>
        <authorList>
            <person name="Session A.M."/>
            <person name="Uno Y."/>
            <person name="Kwon T."/>
            <person name="Chapman J.A."/>
            <person name="Toyoda A."/>
            <person name="Takahashi S."/>
            <person name="Fukui A."/>
            <person name="Hikosaka A."/>
            <person name="Suzuki A."/>
            <person name="Kondo M."/>
            <person name="van Heeringen S.J."/>
            <person name="Quigley I."/>
            <person name="Heinz S."/>
            <person name="Ogino H."/>
            <person name="Ochi H."/>
            <person name="Hellsten U."/>
            <person name="Lyons J.B."/>
            <person name="Simakov O."/>
            <person name="Putnam N."/>
            <person name="Stites J."/>
            <person name="Kuroki Y."/>
            <person name="Tanaka T."/>
            <person name="Michiue T."/>
            <person name="Watanabe M."/>
            <person name="Bogdanovic O."/>
            <person name="Lister R."/>
            <person name="Georgiou G."/>
            <person name="Paranjpe S.S."/>
            <person name="van Kruijsbergen I."/>
            <person name="Shu S."/>
            <person name="Carlson J."/>
            <person name="Kinoshita T."/>
            <person name="Ohta Y."/>
            <person name="Mawaribuchi S."/>
            <person name="Jenkins J."/>
            <person name="Grimwood J."/>
            <person name="Schmutz J."/>
            <person name="Mitros T."/>
            <person name="Mozaffari S.V."/>
            <person name="Suzuki Y."/>
            <person name="Haramoto Y."/>
            <person name="Yamamoto T.S."/>
            <person name="Takagi C."/>
            <person name="Heald R."/>
            <person name="Miller K."/>
            <person name="Haudenschild C."/>
            <person name="Kitzman J."/>
            <person name="Nakayama T."/>
            <person name="Izutsu Y."/>
            <person name="Robert J."/>
            <person name="Fortriede J."/>
            <person name="Burns K."/>
            <person name="Lotay V."/>
            <person name="Karimi K."/>
            <person name="Yasuoka Y."/>
            <person name="Dichmann D.S."/>
            <person name="Flajnik M.F."/>
            <person name="Houston D.W."/>
            <person name="Shendure J."/>
            <person name="DuPasquier L."/>
            <person name="Vize P.D."/>
            <person name="Zorn A.M."/>
            <person name="Ito M."/>
            <person name="Marcotte E.M."/>
            <person name="Wallingford J.B."/>
            <person name="Ito Y."/>
            <person name="Asashima M."/>
            <person name="Ueno N."/>
            <person name="Matsuda Y."/>
            <person name="Veenstra G.J."/>
            <person name="Fujiyama A."/>
            <person name="Harland R.M."/>
            <person name="Taira M."/>
            <person name="Rokhsar D.S."/>
        </authorList>
    </citation>
    <scope>NUCLEOTIDE SEQUENCE [LARGE SCALE GENOMIC DNA]</scope>
    <source>
        <strain evidence="3">J</strain>
    </source>
</reference>
<evidence type="ECO:0000313" key="3">
    <source>
        <dbReference type="Proteomes" id="UP000694892"/>
    </source>
</evidence>
<dbReference type="Proteomes" id="UP000694892">
    <property type="component" value="Chromosome 1L"/>
</dbReference>
<accession>A0A974DWI7</accession>
<protein>
    <recommendedName>
        <fullName evidence="4">Secreted protein</fullName>
    </recommendedName>
</protein>
<proteinExistence type="predicted"/>
<feature type="signal peptide" evidence="1">
    <location>
        <begin position="1"/>
        <end position="19"/>
    </location>
</feature>
<organism evidence="2 3">
    <name type="scientific">Xenopus laevis</name>
    <name type="common">African clawed frog</name>
    <dbReference type="NCBI Taxonomy" id="8355"/>
    <lineage>
        <taxon>Eukaryota</taxon>
        <taxon>Metazoa</taxon>
        <taxon>Chordata</taxon>
        <taxon>Craniata</taxon>
        <taxon>Vertebrata</taxon>
        <taxon>Euteleostomi</taxon>
        <taxon>Amphibia</taxon>
        <taxon>Batrachia</taxon>
        <taxon>Anura</taxon>
        <taxon>Pipoidea</taxon>
        <taxon>Pipidae</taxon>
        <taxon>Xenopodinae</taxon>
        <taxon>Xenopus</taxon>
        <taxon>Xenopus</taxon>
    </lineage>
</organism>
<evidence type="ECO:0000256" key="1">
    <source>
        <dbReference type="SAM" id="SignalP"/>
    </source>
</evidence>
<name>A0A974DWI7_XENLA</name>